<dbReference type="GO" id="GO:0015628">
    <property type="term" value="P:protein secretion by the type II secretion system"/>
    <property type="evidence" value="ECO:0007669"/>
    <property type="project" value="TreeGrafter"/>
</dbReference>
<reference evidence="2" key="1">
    <citation type="submission" date="2019-11" db="EMBL/GenBank/DDBJ databases">
        <title>Microbial mats filling the niche in hypersaline microbial mats.</title>
        <authorList>
            <person name="Wong H.L."/>
            <person name="Macleod F.I."/>
            <person name="White R.A. III"/>
            <person name="Burns B.P."/>
        </authorList>
    </citation>
    <scope>NUCLEOTIDE SEQUENCE</scope>
    <source>
        <strain evidence="2">Rbin_158</strain>
    </source>
</reference>
<evidence type="ECO:0000313" key="3">
    <source>
        <dbReference type="Proteomes" id="UP000649604"/>
    </source>
</evidence>
<dbReference type="GO" id="GO:0015627">
    <property type="term" value="C:type II protein secretion system complex"/>
    <property type="evidence" value="ECO:0007669"/>
    <property type="project" value="TreeGrafter"/>
</dbReference>
<dbReference type="SMART" id="SM00278">
    <property type="entry name" value="HhH1"/>
    <property type="match status" value="2"/>
</dbReference>
<dbReference type="Proteomes" id="UP000649604">
    <property type="component" value="Unassembled WGS sequence"/>
</dbReference>
<organism evidence="2 3">
    <name type="scientific">candidate division KSB3 bacterium</name>
    <dbReference type="NCBI Taxonomy" id="2044937"/>
    <lineage>
        <taxon>Bacteria</taxon>
        <taxon>candidate division KSB3</taxon>
    </lineage>
</organism>
<dbReference type="InterPro" id="IPR004509">
    <property type="entry name" value="Competence_ComEA_HhH"/>
</dbReference>
<sequence>MDFSPRQQQILSLAFIVYGVWILAVAGVQAHKTPVTAPLAQPDPPDVAFYIDPPVQINAAIPEELQLLPGIGPVLATRIIAYREQHGAFTSLRALQQVHGIGPKTLEKLQHYLTLPDE</sequence>
<comment type="caution">
    <text evidence="2">The sequence shown here is derived from an EMBL/GenBank/DDBJ whole genome shotgun (WGS) entry which is preliminary data.</text>
</comment>
<proteinExistence type="predicted"/>
<protein>
    <submittedName>
        <fullName evidence="2">Helix-hairpin-helix domain-containing protein</fullName>
    </submittedName>
</protein>
<dbReference type="Gene3D" id="1.10.150.320">
    <property type="entry name" value="Photosystem II 12 kDa extrinsic protein"/>
    <property type="match status" value="1"/>
</dbReference>
<accession>A0A9D5Q4B6</accession>
<dbReference type="GO" id="GO:0006281">
    <property type="term" value="P:DNA repair"/>
    <property type="evidence" value="ECO:0007669"/>
    <property type="project" value="InterPro"/>
</dbReference>
<dbReference type="SUPFAM" id="SSF47781">
    <property type="entry name" value="RuvA domain 2-like"/>
    <property type="match status" value="1"/>
</dbReference>
<name>A0A9D5Q4B6_9BACT</name>
<dbReference type="GO" id="GO:0003677">
    <property type="term" value="F:DNA binding"/>
    <property type="evidence" value="ECO:0007669"/>
    <property type="project" value="InterPro"/>
</dbReference>
<dbReference type="EMBL" id="WJJP01000021">
    <property type="protein sequence ID" value="MBD3323083.1"/>
    <property type="molecule type" value="Genomic_DNA"/>
</dbReference>
<dbReference type="InterPro" id="IPR051675">
    <property type="entry name" value="Endo/Exo/Phosphatase_dom_1"/>
</dbReference>
<evidence type="ECO:0000259" key="1">
    <source>
        <dbReference type="SMART" id="SM00278"/>
    </source>
</evidence>
<gene>
    <name evidence="2" type="ORF">GF339_00780</name>
</gene>
<dbReference type="Pfam" id="PF12836">
    <property type="entry name" value="HHH_3"/>
    <property type="match status" value="1"/>
</dbReference>
<dbReference type="NCBIfam" id="TIGR00426">
    <property type="entry name" value="competence protein ComEA helix-hairpin-helix repeat region"/>
    <property type="match status" value="1"/>
</dbReference>
<dbReference type="PANTHER" id="PTHR21180">
    <property type="entry name" value="ENDONUCLEASE/EXONUCLEASE/PHOSPHATASE FAMILY DOMAIN-CONTAINING PROTEIN 1"/>
    <property type="match status" value="1"/>
</dbReference>
<dbReference type="InterPro" id="IPR010994">
    <property type="entry name" value="RuvA_2-like"/>
</dbReference>
<feature type="domain" description="Helix-hairpin-helix DNA-binding motif class 1" evidence="1">
    <location>
        <begin position="93"/>
        <end position="112"/>
    </location>
</feature>
<dbReference type="InterPro" id="IPR003583">
    <property type="entry name" value="Hlx-hairpin-Hlx_DNA-bd_motif"/>
</dbReference>
<dbReference type="AlphaFoldDB" id="A0A9D5Q4B6"/>
<feature type="domain" description="Helix-hairpin-helix DNA-binding motif class 1" evidence="1">
    <location>
        <begin position="63"/>
        <end position="82"/>
    </location>
</feature>
<dbReference type="PANTHER" id="PTHR21180:SF32">
    <property type="entry name" value="ENDONUCLEASE_EXONUCLEASE_PHOSPHATASE FAMILY DOMAIN-CONTAINING PROTEIN 1"/>
    <property type="match status" value="1"/>
</dbReference>
<evidence type="ECO:0000313" key="2">
    <source>
        <dbReference type="EMBL" id="MBD3323083.1"/>
    </source>
</evidence>